<name>A0A644WPH1_9ZZZZ</name>
<protein>
    <submittedName>
        <fullName evidence="1">Uncharacterized protein</fullName>
    </submittedName>
</protein>
<dbReference type="PROSITE" id="PS51257">
    <property type="entry name" value="PROKAR_LIPOPROTEIN"/>
    <property type="match status" value="1"/>
</dbReference>
<sequence length="307" mass="34300">MEDQLKANPKTYPKYISEVSEPFSQYAFLTSCKLLDIYDVFAANSLSTTGTGDPYAAISSYIADGTYGTSVWTKEKMMGAYIDSTPMQYLLPFWEYVPGAVKPADFDNPPSPTPAATPVPALSRDQAILLMGVDDDFEPGYPFGQITMYYYLLNGSKRIIWAIEYYGTPAGTTDVHSLFNGEYMFSYFIDSETAPANLSYMDLWKYHNASSAMLEGVHLLGSGTLADLIANYNLWDIAYNGNELLDQVQNDSLQSSYEAFDADMKIPLLKDELIDLYLELTPPEYIPPFWEYVPNTTAIDIFATPAS</sequence>
<accession>A0A644WPH1</accession>
<comment type="caution">
    <text evidence="1">The sequence shown here is derived from an EMBL/GenBank/DDBJ whole genome shotgun (WGS) entry which is preliminary data.</text>
</comment>
<organism evidence="1">
    <name type="scientific">bioreactor metagenome</name>
    <dbReference type="NCBI Taxonomy" id="1076179"/>
    <lineage>
        <taxon>unclassified sequences</taxon>
        <taxon>metagenomes</taxon>
        <taxon>ecological metagenomes</taxon>
    </lineage>
</organism>
<dbReference type="AlphaFoldDB" id="A0A644WPH1"/>
<reference evidence="1" key="1">
    <citation type="submission" date="2019-08" db="EMBL/GenBank/DDBJ databases">
        <authorList>
            <person name="Kucharzyk K."/>
            <person name="Murdoch R.W."/>
            <person name="Higgins S."/>
            <person name="Loffler F."/>
        </authorList>
    </citation>
    <scope>NUCLEOTIDE SEQUENCE</scope>
</reference>
<proteinExistence type="predicted"/>
<dbReference type="EMBL" id="VSSQ01001152">
    <property type="protein sequence ID" value="MPM05652.1"/>
    <property type="molecule type" value="Genomic_DNA"/>
</dbReference>
<evidence type="ECO:0000313" key="1">
    <source>
        <dbReference type="EMBL" id="MPM05652.1"/>
    </source>
</evidence>
<gene>
    <name evidence="1" type="ORF">SDC9_51942</name>
</gene>